<feature type="compositionally biased region" description="Low complexity" evidence="1">
    <location>
        <begin position="199"/>
        <end position="208"/>
    </location>
</feature>
<feature type="compositionally biased region" description="Basic residues" evidence="1">
    <location>
        <begin position="516"/>
        <end position="525"/>
    </location>
</feature>
<sequence>MARSGRSGGKELHLLKSILNSSSQCSLSEDPKPKETMSGESGDDANNQKTDTDDSPATSSRGGLGDGQRVSRPKTIHGGRMLESRRRNPRTIRDRRASVDDAGNDAADRRQRMYQRVCVDEERTEPTVGRKGFPKSRVRSARKAEYVAVHTNSLEQKYQELRDLLESQFLQEREELNRTLLKQTRQVMHKYRMAQSGYAAPRPMTAPATRRRRPRAMRENDTQSTQTDESVQSRHIEDDIRFGEAGCDGDTFILIDGTKENGVNVTKHVTFVSADEESVHHAAAGSDVIDSDQQNFRIPGRLQRGRGKTRDNGATRRRRKQKTEAESTADSVQRTDDTSARDSDSSSGSTGCRGRRRLSDASNSPSTTASTSPSRGSSSVGPMCDHHLKYSSNAKLIEWLRRKNRVYRHQVAEERKAARKKRREEEEQQREKEMKREEGKHAMELWLKKKKSEDRLLRKRQRTEAAYNLQQQLNSNIDNEVTLGTTVFLRSRDSRDGSTSARGKQYASSVSNTHAKTGKPKHAIHGRTNNSSRVDDSSDVTVLPSARNDHDCMCGFSGDPNVSPFITGTMESRSEQAKCADTEQTRPDSLNKQLPGHDHRSKQNTPSKARLGSSGKAPERRQSTDTKRKNVTRNNRLHKVHNQQKSGELKSAGDEETHVTDATPAAANAGEVPATTGRGKPSAGRPTGTVGKARRRRMRASQGELIEEVHAENAVNDNTAGVDDAAEPPQSGKSGENGQETPQSKESGRTPRRPSSSRPRSARRGSRKLSFAAPSPPKQSASPTVGQSDANVSTSGRGPRKGRQRNARPASAASSLSASRSTCEKRPVTPKPELACTRPGYENVQYQQKSWDSFSGHVWKQVNDDESDHAERPEPQGSDKPDDNRSTVSESRDVTSVDTSSAAPAADADTDGKGRDASEKSNEDKKGDEMRNDCGDSASQAKVETGESMESPADRPYSSPTAGTGGETSEDVRTSSSDTDGTLSDDSAQEDVEVESDSSASTQPNVAARETMYENDTGGVCVERDTTATDAVTKTDTPSPVDVKGKRDENDNMDKDVTPLTNVVA</sequence>
<feature type="compositionally biased region" description="Acidic residues" evidence="1">
    <location>
        <begin position="987"/>
        <end position="996"/>
    </location>
</feature>
<feature type="compositionally biased region" description="Basic and acidic residues" evidence="1">
    <location>
        <begin position="572"/>
        <end position="586"/>
    </location>
</feature>
<feature type="region of interest" description="Disordered" evidence="1">
    <location>
        <begin position="565"/>
        <end position="840"/>
    </location>
</feature>
<feature type="compositionally biased region" description="Low complexity" evidence="1">
    <location>
        <begin position="360"/>
        <end position="379"/>
    </location>
</feature>
<feature type="compositionally biased region" description="Basic residues" evidence="1">
    <location>
        <begin position="629"/>
        <end position="642"/>
    </location>
</feature>
<evidence type="ECO:0000256" key="1">
    <source>
        <dbReference type="SAM" id="MobiDB-lite"/>
    </source>
</evidence>
<feature type="compositionally biased region" description="Polar residues" evidence="1">
    <location>
        <begin position="44"/>
        <end position="61"/>
    </location>
</feature>
<dbReference type="Proteomes" id="UP001209878">
    <property type="component" value="Unassembled WGS sequence"/>
</dbReference>
<feature type="compositionally biased region" description="Basic and acidic residues" evidence="1">
    <location>
        <begin position="80"/>
        <end position="99"/>
    </location>
</feature>
<proteinExistence type="predicted"/>
<feature type="region of interest" description="Disordered" evidence="1">
    <location>
        <begin position="1"/>
        <end position="109"/>
    </location>
</feature>
<feature type="region of interest" description="Disordered" evidence="1">
    <location>
        <begin position="411"/>
        <end position="437"/>
    </location>
</feature>
<feature type="compositionally biased region" description="Low complexity" evidence="1">
    <location>
        <begin position="896"/>
        <end position="907"/>
    </location>
</feature>
<gene>
    <name evidence="2" type="ORF">NP493_94g03011</name>
</gene>
<feature type="compositionally biased region" description="Polar residues" evidence="1">
    <location>
        <begin position="497"/>
        <end position="515"/>
    </location>
</feature>
<accession>A0AAD9UHN5</accession>
<evidence type="ECO:0000313" key="3">
    <source>
        <dbReference type="Proteomes" id="UP001209878"/>
    </source>
</evidence>
<feature type="region of interest" description="Disordered" evidence="1">
    <location>
        <begin position="493"/>
        <end position="542"/>
    </location>
</feature>
<dbReference type="EMBL" id="JAODUO010000094">
    <property type="protein sequence ID" value="KAK2189908.1"/>
    <property type="molecule type" value="Genomic_DNA"/>
</dbReference>
<feature type="compositionally biased region" description="Low complexity" evidence="1">
    <location>
        <begin position="807"/>
        <end position="821"/>
    </location>
</feature>
<keyword evidence="3" id="KW-1185">Reference proteome</keyword>
<feature type="compositionally biased region" description="Basic and acidic residues" evidence="1">
    <location>
        <begin position="333"/>
        <end position="344"/>
    </location>
</feature>
<feature type="compositionally biased region" description="Basic and acidic residues" evidence="1">
    <location>
        <begin position="910"/>
        <end position="934"/>
    </location>
</feature>
<feature type="compositionally biased region" description="Basic and acidic residues" evidence="1">
    <location>
        <begin position="423"/>
        <end position="437"/>
    </location>
</feature>
<feature type="compositionally biased region" description="Low complexity" evidence="1">
    <location>
        <begin position="974"/>
        <end position="986"/>
    </location>
</feature>
<feature type="region of interest" description="Disordered" evidence="1">
    <location>
        <begin position="282"/>
        <end position="386"/>
    </location>
</feature>
<feature type="compositionally biased region" description="Basic and acidic residues" evidence="1">
    <location>
        <begin position="869"/>
        <end position="895"/>
    </location>
</feature>
<name>A0AAD9UHN5_RIDPI</name>
<feature type="compositionally biased region" description="Basic and acidic residues" evidence="1">
    <location>
        <begin position="617"/>
        <end position="628"/>
    </location>
</feature>
<feature type="compositionally biased region" description="Low complexity" evidence="1">
    <location>
        <begin position="770"/>
        <end position="783"/>
    </location>
</feature>
<reference evidence="2" key="1">
    <citation type="journal article" date="2023" name="Mol. Biol. Evol.">
        <title>Third-Generation Sequencing Reveals the Adaptive Role of the Epigenome in Three Deep-Sea Polychaetes.</title>
        <authorList>
            <person name="Perez M."/>
            <person name="Aroh O."/>
            <person name="Sun Y."/>
            <person name="Lan Y."/>
            <person name="Juniper S.K."/>
            <person name="Young C.R."/>
            <person name="Angers B."/>
            <person name="Qian P.Y."/>
        </authorList>
    </citation>
    <scope>NUCLEOTIDE SEQUENCE</scope>
    <source>
        <strain evidence="2">R07B-5</strain>
    </source>
</reference>
<feature type="compositionally biased region" description="Basic and acidic residues" evidence="1">
    <location>
        <begin position="647"/>
        <end position="659"/>
    </location>
</feature>
<evidence type="ECO:0000313" key="2">
    <source>
        <dbReference type="EMBL" id="KAK2189908.1"/>
    </source>
</evidence>
<protein>
    <submittedName>
        <fullName evidence="2">Uncharacterized protein</fullName>
    </submittedName>
</protein>
<feature type="region of interest" description="Disordered" evidence="1">
    <location>
        <begin position="855"/>
        <end position="1065"/>
    </location>
</feature>
<feature type="compositionally biased region" description="Polar residues" evidence="1">
    <location>
        <begin position="784"/>
        <end position="796"/>
    </location>
</feature>
<feature type="compositionally biased region" description="Polar residues" evidence="1">
    <location>
        <begin position="731"/>
        <end position="745"/>
    </location>
</feature>
<feature type="compositionally biased region" description="Basic and acidic residues" evidence="1">
    <location>
        <begin position="1043"/>
        <end position="1057"/>
    </location>
</feature>
<organism evidence="2 3">
    <name type="scientific">Ridgeia piscesae</name>
    <name type="common">Tubeworm</name>
    <dbReference type="NCBI Taxonomy" id="27915"/>
    <lineage>
        <taxon>Eukaryota</taxon>
        <taxon>Metazoa</taxon>
        <taxon>Spiralia</taxon>
        <taxon>Lophotrochozoa</taxon>
        <taxon>Annelida</taxon>
        <taxon>Polychaeta</taxon>
        <taxon>Sedentaria</taxon>
        <taxon>Canalipalpata</taxon>
        <taxon>Sabellida</taxon>
        <taxon>Siboglinidae</taxon>
        <taxon>Ridgeia</taxon>
    </lineage>
</organism>
<comment type="caution">
    <text evidence="2">The sequence shown here is derived from an EMBL/GenBank/DDBJ whole genome shotgun (WGS) entry which is preliminary data.</text>
</comment>
<feature type="region of interest" description="Disordered" evidence="1">
    <location>
        <begin position="197"/>
        <end position="234"/>
    </location>
</feature>
<dbReference type="AlphaFoldDB" id="A0AAD9UHN5"/>
<feature type="compositionally biased region" description="Low complexity" evidence="1">
    <location>
        <begin position="15"/>
        <end position="28"/>
    </location>
</feature>
<feature type="compositionally biased region" description="Low complexity" evidence="1">
    <location>
        <begin position="1028"/>
        <end position="1037"/>
    </location>
</feature>